<proteinExistence type="predicted"/>
<sequence length="150" mass="16332">MQVVGSDVTAVETVADGEADVTGTTVGAGTVPRIGRAEDVELLVRRSARPYVLGYNTRRAYLDNPRFRNTLARLVDERFLGQHVLDGYARPAVGPLQGTEWYPADLEWDGGNPVVPFFGRDGEVTVDAVREAFRDAGYQYEDGTLVGGGR</sequence>
<evidence type="ECO:0000313" key="3">
    <source>
        <dbReference type="Proteomes" id="UP000050535"/>
    </source>
</evidence>
<dbReference type="Proteomes" id="UP000050535">
    <property type="component" value="Unassembled WGS sequence"/>
</dbReference>
<dbReference type="AlphaFoldDB" id="A0A0P7FWA8"/>
<comment type="caution">
    <text evidence="2">The sequence shown here is derived from an EMBL/GenBank/DDBJ whole genome shotgun (WGS) entry which is preliminary data.</text>
</comment>
<feature type="domain" description="Solute-binding protein family 5" evidence="1">
    <location>
        <begin position="2"/>
        <end position="144"/>
    </location>
</feature>
<dbReference type="EMBL" id="LGUC01000001">
    <property type="protein sequence ID" value="KPN31468.1"/>
    <property type="molecule type" value="Genomic_DNA"/>
</dbReference>
<dbReference type="Pfam" id="PF00496">
    <property type="entry name" value="SBP_bac_5"/>
    <property type="match status" value="1"/>
</dbReference>
<accession>A0A0P7FWA8</accession>
<gene>
    <name evidence="2" type="ORF">SY89_02215</name>
</gene>
<keyword evidence="3" id="KW-1185">Reference proteome</keyword>
<reference evidence="3" key="1">
    <citation type="submission" date="2013-11" db="EMBL/GenBank/DDBJ databases">
        <authorList>
            <person name="Hoang H.T."/>
            <person name="Killian M.L."/>
            <person name="Madson D.M."/>
            <person name="Arruda P.H.E."/>
            <person name="Sun D."/>
            <person name="Schwartz K.J."/>
            <person name="Yoon K."/>
        </authorList>
    </citation>
    <scope>NUCLEOTIDE SEQUENCE [LARGE SCALE GENOMIC DNA]</scope>
    <source>
        <strain evidence="3">CDK2</strain>
    </source>
</reference>
<organism evidence="2 3">
    <name type="scientific">Halolamina pelagica</name>
    <dbReference type="NCBI Taxonomy" id="699431"/>
    <lineage>
        <taxon>Archaea</taxon>
        <taxon>Methanobacteriati</taxon>
        <taxon>Methanobacteriota</taxon>
        <taxon>Stenosarchaea group</taxon>
        <taxon>Halobacteria</taxon>
        <taxon>Halobacteriales</taxon>
        <taxon>Haloferacaceae</taxon>
    </lineage>
</organism>
<evidence type="ECO:0000259" key="1">
    <source>
        <dbReference type="Pfam" id="PF00496"/>
    </source>
</evidence>
<dbReference type="STRING" id="699431.SY89_02215"/>
<dbReference type="SUPFAM" id="SSF53850">
    <property type="entry name" value="Periplasmic binding protein-like II"/>
    <property type="match status" value="1"/>
</dbReference>
<dbReference type="InterPro" id="IPR000914">
    <property type="entry name" value="SBP_5_dom"/>
</dbReference>
<dbReference type="RefSeq" id="WP_054584062.1">
    <property type="nucleotide sequence ID" value="NZ_LGUC01000001.1"/>
</dbReference>
<evidence type="ECO:0000313" key="2">
    <source>
        <dbReference type="EMBL" id="KPN31468.1"/>
    </source>
</evidence>
<name>A0A0P7FWA8_9EURY</name>
<dbReference type="Gene3D" id="3.10.105.10">
    <property type="entry name" value="Dipeptide-binding Protein, Domain 3"/>
    <property type="match status" value="1"/>
</dbReference>
<protein>
    <submittedName>
        <fullName evidence="2">ABC-type oligopeptide transport system, periplasmic component</fullName>
    </submittedName>
</protein>